<evidence type="ECO:0000256" key="4">
    <source>
        <dbReference type="ARBA" id="ARBA00022496"/>
    </source>
</evidence>
<evidence type="ECO:0000256" key="6">
    <source>
        <dbReference type="SAM" id="SignalP"/>
    </source>
</evidence>
<sequence>MENLMKILTYAIAAGFACTTAFADSYPVTINDGRAVEVTLEQKPETVAALWAAAADLLVALDTPVLGVTTYEGKMPVYLGEKLNGALDYGDITAPNLELLSTSKPDLTIGLTRYNAPYSDEIEAIGQFLTFDGFSFEQSMASVSEMGRALGRDADVAAMNRDYIALINDYAARAPKEQKEAVFIWSFHDTLYGYRENLTTADIIKQAGTSNPLGRAEQLESADDAFVVLEAEDLLAIDPDVIFMFISHGGAAKFNAAYERLKAYKAGQIYSVGYQYSQPSGPIAREMILREVAHLVYPETFEKPDMPDTARATQVEFAK</sequence>
<name>A0A545SLA9_9RHOB</name>
<organism evidence="8 9">
    <name type="scientific">Aliiroseovarius halocynthiae</name>
    <dbReference type="NCBI Taxonomy" id="985055"/>
    <lineage>
        <taxon>Bacteria</taxon>
        <taxon>Pseudomonadati</taxon>
        <taxon>Pseudomonadota</taxon>
        <taxon>Alphaproteobacteria</taxon>
        <taxon>Rhodobacterales</taxon>
        <taxon>Paracoccaceae</taxon>
        <taxon>Aliiroseovarius</taxon>
    </lineage>
</organism>
<keyword evidence="3" id="KW-0813">Transport</keyword>
<dbReference type="SUPFAM" id="SSF53807">
    <property type="entry name" value="Helical backbone' metal receptor"/>
    <property type="match status" value="1"/>
</dbReference>
<comment type="similarity">
    <text evidence="2">Belongs to the bacterial solute-binding protein 8 family.</text>
</comment>
<accession>A0A545SLA9</accession>
<dbReference type="PROSITE" id="PS50983">
    <property type="entry name" value="FE_B12_PBP"/>
    <property type="match status" value="1"/>
</dbReference>
<dbReference type="PANTHER" id="PTHR30532:SF1">
    <property type="entry name" value="IRON(3+)-HYDROXAMATE-BINDING PROTEIN FHUD"/>
    <property type="match status" value="1"/>
</dbReference>
<protein>
    <submittedName>
        <fullName evidence="8">ABC transporter substrate-binding protein</fullName>
    </submittedName>
</protein>
<dbReference type="OrthoDB" id="63946at2"/>
<comment type="caution">
    <text evidence="8">The sequence shown here is derived from an EMBL/GenBank/DDBJ whole genome shotgun (WGS) entry which is preliminary data.</text>
</comment>
<dbReference type="Pfam" id="PF01497">
    <property type="entry name" value="Peripla_BP_2"/>
    <property type="match status" value="1"/>
</dbReference>
<dbReference type="PROSITE" id="PS51257">
    <property type="entry name" value="PROKAR_LIPOPROTEIN"/>
    <property type="match status" value="1"/>
</dbReference>
<reference evidence="8 9" key="1">
    <citation type="submission" date="2019-06" db="EMBL/GenBank/DDBJ databases">
        <title>A novel species of marine bacteria.</title>
        <authorList>
            <person name="Wang Y."/>
        </authorList>
    </citation>
    <scope>NUCLEOTIDE SEQUENCE [LARGE SCALE GENOMIC DNA]</scope>
    <source>
        <strain evidence="8 9">MA1-10</strain>
    </source>
</reference>
<feature type="domain" description="Fe/B12 periplasmic-binding" evidence="7">
    <location>
        <begin position="46"/>
        <end position="300"/>
    </location>
</feature>
<dbReference type="InterPro" id="IPR002491">
    <property type="entry name" value="ABC_transptr_periplasmic_BD"/>
</dbReference>
<keyword evidence="9" id="KW-1185">Reference proteome</keyword>
<evidence type="ECO:0000259" key="7">
    <source>
        <dbReference type="PROSITE" id="PS50983"/>
    </source>
</evidence>
<dbReference type="InterPro" id="IPR051313">
    <property type="entry name" value="Bact_iron-sidero_bind"/>
</dbReference>
<proteinExistence type="inferred from homology"/>
<keyword evidence="5 6" id="KW-0732">Signal</keyword>
<dbReference type="Proteomes" id="UP000315816">
    <property type="component" value="Unassembled WGS sequence"/>
</dbReference>
<evidence type="ECO:0000256" key="3">
    <source>
        <dbReference type="ARBA" id="ARBA00022448"/>
    </source>
</evidence>
<evidence type="ECO:0000313" key="9">
    <source>
        <dbReference type="Proteomes" id="UP000315816"/>
    </source>
</evidence>
<evidence type="ECO:0000313" key="8">
    <source>
        <dbReference type="EMBL" id="TQV65767.1"/>
    </source>
</evidence>
<dbReference type="GO" id="GO:1901678">
    <property type="term" value="P:iron coordination entity transport"/>
    <property type="evidence" value="ECO:0007669"/>
    <property type="project" value="UniProtKB-ARBA"/>
</dbReference>
<evidence type="ECO:0000256" key="1">
    <source>
        <dbReference type="ARBA" id="ARBA00004196"/>
    </source>
</evidence>
<dbReference type="AlphaFoldDB" id="A0A545SLA9"/>
<keyword evidence="4" id="KW-0408">Iron</keyword>
<dbReference type="EMBL" id="VICH01000016">
    <property type="protein sequence ID" value="TQV65767.1"/>
    <property type="molecule type" value="Genomic_DNA"/>
</dbReference>
<gene>
    <name evidence="8" type="ORF">FIL88_15825</name>
</gene>
<feature type="chain" id="PRO_5022182447" evidence="6">
    <location>
        <begin position="24"/>
        <end position="319"/>
    </location>
</feature>
<keyword evidence="4" id="KW-0410">Iron transport</keyword>
<dbReference type="GO" id="GO:0030288">
    <property type="term" value="C:outer membrane-bounded periplasmic space"/>
    <property type="evidence" value="ECO:0007669"/>
    <property type="project" value="TreeGrafter"/>
</dbReference>
<evidence type="ECO:0000256" key="5">
    <source>
        <dbReference type="ARBA" id="ARBA00022729"/>
    </source>
</evidence>
<dbReference type="PANTHER" id="PTHR30532">
    <property type="entry name" value="IRON III DICITRATE-BINDING PERIPLASMIC PROTEIN"/>
    <property type="match status" value="1"/>
</dbReference>
<feature type="signal peptide" evidence="6">
    <location>
        <begin position="1"/>
        <end position="23"/>
    </location>
</feature>
<comment type="subcellular location">
    <subcellularLocation>
        <location evidence="1">Cell envelope</location>
    </subcellularLocation>
</comment>
<keyword evidence="4" id="KW-0406">Ion transport</keyword>
<dbReference type="Gene3D" id="3.40.50.1980">
    <property type="entry name" value="Nitrogenase molybdenum iron protein domain"/>
    <property type="match status" value="2"/>
</dbReference>
<evidence type="ECO:0000256" key="2">
    <source>
        <dbReference type="ARBA" id="ARBA00008814"/>
    </source>
</evidence>